<dbReference type="NCBIfam" id="TIGR02532">
    <property type="entry name" value="IV_pilin_GFxxxE"/>
    <property type="match status" value="1"/>
</dbReference>
<dbReference type="Pfam" id="PF16732">
    <property type="entry name" value="ComP_DUS"/>
    <property type="match status" value="1"/>
</dbReference>
<dbReference type="PANTHER" id="PTHR30093">
    <property type="entry name" value="GENERAL SECRETION PATHWAY PROTEIN G"/>
    <property type="match status" value="1"/>
</dbReference>
<dbReference type="InterPro" id="IPR031982">
    <property type="entry name" value="PilE-like"/>
</dbReference>
<accession>A0ABU8C9S8</accession>
<keyword evidence="3" id="KW-1185">Reference proteome</keyword>
<dbReference type="InterPro" id="IPR012902">
    <property type="entry name" value="N_methyl_site"/>
</dbReference>
<name>A0ABU8C9S8_9GAMM</name>
<protein>
    <submittedName>
        <fullName evidence="2">Type IV pilin protein</fullName>
    </submittedName>
</protein>
<keyword evidence="1" id="KW-0472">Membrane</keyword>
<dbReference type="PANTHER" id="PTHR30093:SF47">
    <property type="entry name" value="TYPE IV PILUS NON-CORE MINOR PILIN PILE"/>
    <property type="match status" value="1"/>
</dbReference>
<dbReference type="Gene3D" id="3.30.700.10">
    <property type="entry name" value="Glycoprotein, Type 4 Pilin"/>
    <property type="match status" value="1"/>
</dbReference>
<feature type="transmembrane region" description="Helical" evidence="1">
    <location>
        <begin position="12"/>
        <end position="33"/>
    </location>
</feature>
<keyword evidence="1" id="KW-1133">Transmembrane helix</keyword>
<reference evidence="2 3" key="1">
    <citation type="journal article" date="2023" name="Ecotoxicol. Environ. Saf.">
        <title>Mercury remediation potential of mercury-resistant strain Rheinheimera metallidurans sp. nov. isolated from a municipal waste dumping site.</title>
        <authorList>
            <person name="Yadav V."/>
            <person name="Manjhi A."/>
            <person name="Vadakedath N."/>
        </authorList>
    </citation>
    <scope>NUCLEOTIDE SEQUENCE [LARGE SCALE GENOMIC DNA]</scope>
    <source>
        <strain evidence="2 3">E-49</strain>
    </source>
</reference>
<dbReference type="SUPFAM" id="SSF54523">
    <property type="entry name" value="Pili subunits"/>
    <property type="match status" value="1"/>
</dbReference>
<proteinExistence type="predicted"/>
<evidence type="ECO:0000256" key="1">
    <source>
        <dbReference type="SAM" id="Phobius"/>
    </source>
</evidence>
<evidence type="ECO:0000313" key="3">
    <source>
        <dbReference type="Proteomes" id="UP001375382"/>
    </source>
</evidence>
<dbReference type="InterPro" id="IPR045584">
    <property type="entry name" value="Pilin-like"/>
</dbReference>
<evidence type="ECO:0000313" key="2">
    <source>
        <dbReference type="EMBL" id="MEH8018700.1"/>
    </source>
</evidence>
<organism evidence="2 3">
    <name type="scientific">Rheinheimera muenzenbergensis</name>
    <dbReference type="NCBI Taxonomy" id="1193628"/>
    <lineage>
        <taxon>Bacteria</taxon>
        <taxon>Pseudomonadati</taxon>
        <taxon>Pseudomonadota</taxon>
        <taxon>Gammaproteobacteria</taxon>
        <taxon>Chromatiales</taxon>
        <taxon>Chromatiaceae</taxon>
        <taxon>Rheinheimera</taxon>
    </lineage>
</organism>
<sequence>MIKHRKLAGFTLVELMIAVAIVGILAAVALPSYQAYVQRSNRAAAVACLTEIAQFMERNYTQNMRYNPVGFVLPAFQCGTELAARYQFSSVAADLGQRTYTLQAVPTTLQQDNCGTLTLNQAGRKGAAGGFDATTVRNCW</sequence>
<dbReference type="Proteomes" id="UP001375382">
    <property type="component" value="Unassembled WGS sequence"/>
</dbReference>
<gene>
    <name evidence="2" type="ORF">MN202_15770</name>
</gene>
<dbReference type="EMBL" id="JALAAR010000015">
    <property type="protein sequence ID" value="MEH8018700.1"/>
    <property type="molecule type" value="Genomic_DNA"/>
</dbReference>
<comment type="caution">
    <text evidence="2">The sequence shown here is derived from an EMBL/GenBank/DDBJ whole genome shotgun (WGS) entry which is preliminary data.</text>
</comment>
<dbReference type="PROSITE" id="PS00409">
    <property type="entry name" value="PROKAR_NTER_METHYL"/>
    <property type="match status" value="1"/>
</dbReference>
<keyword evidence="1" id="KW-0812">Transmembrane</keyword>
<dbReference type="Pfam" id="PF07963">
    <property type="entry name" value="N_methyl"/>
    <property type="match status" value="1"/>
</dbReference>